<reference evidence="3 4" key="1">
    <citation type="submission" date="2016-04" db="EMBL/GenBank/DDBJ databases">
        <title>Reclassification of Paraburkholderia panaciterrae (Farh et al. 2015) Dobritsa &amp; Samadpour 2016 as a later homotypic synonym of Paraburkholderia ginsengiterrae (Farh et al. 2015) Dobritsa &amp; Samadpour 2016.</title>
        <authorList>
            <person name="Dobritsa A.P."/>
            <person name="Kutumbaka K."/>
            <person name="Samadpour M."/>
        </authorList>
    </citation>
    <scope>NUCLEOTIDE SEQUENCE [LARGE SCALE GENOMIC DNA]</scope>
    <source>
        <strain evidence="2 4">DCY85</strain>
        <strain evidence="1 3">DCY85-1</strain>
    </source>
</reference>
<dbReference type="EMBL" id="LXKA01000371">
    <property type="protein sequence ID" value="OAJ52662.1"/>
    <property type="molecule type" value="Genomic_DNA"/>
</dbReference>
<dbReference type="Proteomes" id="UP000077961">
    <property type="component" value="Unassembled WGS sequence"/>
</dbReference>
<evidence type="ECO:0000313" key="1">
    <source>
        <dbReference type="EMBL" id="OAJ52464.1"/>
    </source>
</evidence>
<dbReference type="Proteomes" id="UP000078116">
    <property type="component" value="Unassembled WGS sequence"/>
</dbReference>
<organism evidence="2 4">
    <name type="scientific">Paraburkholderia ginsengiterrae</name>
    <dbReference type="NCBI Taxonomy" id="1462993"/>
    <lineage>
        <taxon>Bacteria</taxon>
        <taxon>Pseudomonadati</taxon>
        <taxon>Pseudomonadota</taxon>
        <taxon>Betaproteobacteria</taxon>
        <taxon>Burkholderiales</taxon>
        <taxon>Burkholderiaceae</taxon>
        <taxon>Paraburkholderia</taxon>
    </lineage>
</organism>
<sequence length="63" mass="6883">MVGRVEGRIKGDSTDEIRICEKHAPECNCIKHATLDGPPAIAGHEITCANQPPTVHVADFFER</sequence>
<comment type="caution">
    <text evidence="2">The sequence shown here is derived from an EMBL/GenBank/DDBJ whole genome shotgun (WGS) entry which is preliminary data.</text>
</comment>
<name>A0A1A9MX00_9BURK</name>
<evidence type="ECO:0000313" key="3">
    <source>
        <dbReference type="Proteomes" id="UP000077961"/>
    </source>
</evidence>
<keyword evidence="3" id="KW-1185">Reference proteome</keyword>
<protein>
    <submittedName>
        <fullName evidence="2">Uncharacterized protein</fullName>
    </submittedName>
</protein>
<gene>
    <name evidence="1" type="ORF">A6V36_13705</name>
    <name evidence="2" type="ORF">A6V37_09500</name>
</gene>
<dbReference type="EMBL" id="LXJZ01000231">
    <property type="protein sequence ID" value="OAJ52464.1"/>
    <property type="molecule type" value="Genomic_DNA"/>
</dbReference>
<dbReference type="AlphaFoldDB" id="A0A1A9MX00"/>
<accession>A0A1A9MX00</accession>
<evidence type="ECO:0000313" key="4">
    <source>
        <dbReference type="Proteomes" id="UP000078116"/>
    </source>
</evidence>
<proteinExistence type="predicted"/>
<evidence type="ECO:0000313" key="2">
    <source>
        <dbReference type="EMBL" id="OAJ52662.1"/>
    </source>
</evidence>